<feature type="transmembrane region" description="Helical" evidence="1">
    <location>
        <begin position="6"/>
        <end position="21"/>
    </location>
</feature>
<comment type="caution">
    <text evidence="2">The sequence shown here is derived from an EMBL/GenBank/DDBJ whole genome shotgun (WGS) entry which is preliminary data.</text>
</comment>
<protein>
    <recommendedName>
        <fullName evidence="4">DUF1453 domain-containing protein</fullName>
    </recommendedName>
</protein>
<accession>A0ABW0Z7T3</accession>
<dbReference type="Proteomes" id="UP001596083">
    <property type="component" value="Unassembled WGS sequence"/>
</dbReference>
<feature type="transmembrane region" description="Helical" evidence="1">
    <location>
        <begin position="127"/>
        <end position="150"/>
    </location>
</feature>
<dbReference type="RefSeq" id="WP_390320913.1">
    <property type="nucleotide sequence ID" value="NZ_JBHSPB010000028.1"/>
</dbReference>
<keyword evidence="1" id="KW-0812">Transmembrane</keyword>
<evidence type="ECO:0008006" key="4">
    <source>
        <dbReference type="Google" id="ProtNLM"/>
    </source>
</evidence>
<keyword evidence="3" id="KW-1185">Reference proteome</keyword>
<feature type="transmembrane region" description="Helical" evidence="1">
    <location>
        <begin position="33"/>
        <end position="50"/>
    </location>
</feature>
<feature type="transmembrane region" description="Helical" evidence="1">
    <location>
        <begin position="62"/>
        <end position="80"/>
    </location>
</feature>
<feature type="transmembrane region" description="Helical" evidence="1">
    <location>
        <begin position="101"/>
        <end position="121"/>
    </location>
</feature>
<reference evidence="3" key="1">
    <citation type="journal article" date="2019" name="Int. J. Syst. Evol. Microbiol.">
        <title>The Global Catalogue of Microorganisms (GCM) 10K type strain sequencing project: providing services to taxonomists for standard genome sequencing and annotation.</title>
        <authorList>
            <consortium name="The Broad Institute Genomics Platform"/>
            <consortium name="The Broad Institute Genome Sequencing Center for Infectious Disease"/>
            <person name="Wu L."/>
            <person name="Ma J."/>
        </authorList>
    </citation>
    <scope>NUCLEOTIDE SEQUENCE [LARGE SCALE GENOMIC DNA]</scope>
    <source>
        <strain evidence="3">CGMCC 4.7304</strain>
    </source>
</reference>
<keyword evidence="1" id="KW-1133">Transmembrane helix</keyword>
<organism evidence="2 3">
    <name type="scientific">Streptomyces gamaensis</name>
    <dbReference type="NCBI Taxonomy" id="1763542"/>
    <lineage>
        <taxon>Bacteria</taxon>
        <taxon>Bacillati</taxon>
        <taxon>Actinomycetota</taxon>
        <taxon>Actinomycetes</taxon>
        <taxon>Kitasatosporales</taxon>
        <taxon>Streptomycetaceae</taxon>
        <taxon>Streptomyces</taxon>
    </lineage>
</organism>
<evidence type="ECO:0000313" key="2">
    <source>
        <dbReference type="EMBL" id="MFC5724452.1"/>
    </source>
</evidence>
<dbReference type="EMBL" id="JBHSPB010000028">
    <property type="protein sequence ID" value="MFC5724452.1"/>
    <property type="molecule type" value="Genomic_DNA"/>
</dbReference>
<proteinExistence type="predicted"/>
<name>A0ABW0Z7T3_9ACTN</name>
<evidence type="ECO:0000256" key="1">
    <source>
        <dbReference type="SAM" id="Phobius"/>
    </source>
</evidence>
<keyword evidence="1" id="KW-0472">Membrane</keyword>
<evidence type="ECO:0000313" key="3">
    <source>
        <dbReference type="Proteomes" id="UP001596083"/>
    </source>
</evidence>
<sequence length="163" mass="17057">MNSSSIVIGLVIVALILRRQLRTRPVRDRATFIWIGVLTVLGILAVTFGVKSVTDHHSLSTVTYSALAASCAVAAAFGAVRARTVQVWRGPEGEPLRKGTAVTAVAWLASIAANLGMETWIDSTTGVGVLGFSTVYLYLAVGLGAQALLVRRRAAAVTVPAAV</sequence>
<gene>
    <name evidence="2" type="ORF">ACFP1Z_30285</name>
</gene>